<name>A0ACC0PAB4_RHOML</name>
<evidence type="ECO:0000313" key="1">
    <source>
        <dbReference type="EMBL" id="KAI8562099.1"/>
    </source>
</evidence>
<dbReference type="Proteomes" id="UP001062846">
    <property type="component" value="Chromosome 3"/>
</dbReference>
<comment type="caution">
    <text evidence="1">The sequence shown here is derived from an EMBL/GenBank/DDBJ whole genome shotgun (WGS) entry which is preliminary data.</text>
</comment>
<dbReference type="EMBL" id="CM046390">
    <property type="protein sequence ID" value="KAI8562099.1"/>
    <property type="molecule type" value="Genomic_DNA"/>
</dbReference>
<reference evidence="1" key="1">
    <citation type="submission" date="2022-02" db="EMBL/GenBank/DDBJ databases">
        <title>Plant Genome Project.</title>
        <authorList>
            <person name="Zhang R.-G."/>
        </authorList>
    </citation>
    <scope>NUCLEOTIDE SEQUENCE</scope>
    <source>
        <strain evidence="1">AT1</strain>
    </source>
</reference>
<keyword evidence="2" id="KW-1185">Reference proteome</keyword>
<evidence type="ECO:0000313" key="2">
    <source>
        <dbReference type="Proteomes" id="UP001062846"/>
    </source>
</evidence>
<accession>A0ACC0PAB4</accession>
<protein>
    <submittedName>
        <fullName evidence="1">Uncharacterized protein</fullName>
    </submittedName>
</protein>
<proteinExistence type="predicted"/>
<gene>
    <name evidence="1" type="ORF">RHMOL_Rhmol03G0008300</name>
</gene>
<sequence>MSSNTSSLVETNPRNIMALALTSTVPTSLYTPFRLTSQVFIPPVKSICGQVSHTIRCNIGVSPKTFNEKIARRSANYQPPIWDYDYVQSLNSKYVVCQVVIDVVIILFHWDALFGNENIILQGDKYVKRATKLKEDVKKMLKEVADPFDGLEIIDDLQRLGVFYHFEDEIKRVLESIYNSKRDGNEDGLHATSLKFRLLRQHGYNVPQEVFDNFTDETGHFKASPCDDIKGMLYLYEASFLSFRDESKLEEAKDFATKNLKQYLERKDIDQDLALLVRHALELPLHWRMPRLEARWFIDLCERRPNMNPTLLELTKLDFNMVQATHQEDLKHASRWWNRTGLGKKLSFARDRLMENFLWPVGQNFKPQFSNFRRSMTVVNALITIVDDVYDVYGTLDELEIFTDAIERWEISAMEQLPDYMKICFLAVFNSINEMGYETLKEQDVHIIPHLQKSWTDMCKSYLKEAEWYYSGYTPTLEEYMSNAWISIAAPTMLTHAYFLCTNPINMVGLDWLVEYPNIIRWSATILRLADDLGTSPDEMKRGDTPKSIQCYMHETGASEEDARKHIKYLIGKTWEKMNEDRFVDSLFSQTLVEIAVNLARVSQCMYQYGDGHAAQGRETKNRVLSLFINPVPLEY</sequence>
<organism evidence="1 2">
    <name type="scientific">Rhododendron molle</name>
    <name type="common">Chinese azalea</name>
    <name type="synonym">Azalea mollis</name>
    <dbReference type="NCBI Taxonomy" id="49168"/>
    <lineage>
        <taxon>Eukaryota</taxon>
        <taxon>Viridiplantae</taxon>
        <taxon>Streptophyta</taxon>
        <taxon>Embryophyta</taxon>
        <taxon>Tracheophyta</taxon>
        <taxon>Spermatophyta</taxon>
        <taxon>Magnoliopsida</taxon>
        <taxon>eudicotyledons</taxon>
        <taxon>Gunneridae</taxon>
        <taxon>Pentapetalae</taxon>
        <taxon>asterids</taxon>
        <taxon>Ericales</taxon>
        <taxon>Ericaceae</taxon>
        <taxon>Ericoideae</taxon>
        <taxon>Rhodoreae</taxon>
        <taxon>Rhododendron</taxon>
    </lineage>
</organism>